<dbReference type="NCBIfam" id="NF033517">
    <property type="entry name" value="transpos_IS66"/>
    <property type="match status" value="1"/>
</dbReference>
<dbReference type="InterPro" id="IPR039552">
    <property type="entry name" value="IS66_C"/>
</dbReference>
<dbReference type="STRING" id="49186.SAMN05421647_11439"/>
<dbReference type="PANTHER" id="PTHR33678">
    <property type="entry name" value="BLL1576 PROTEIN"/>
    <property type="match status" value="1"/>
</dbReference>
<gene>
    <name evidence="3" type="ORF">SAMN05421647_11439</name>
</gene>
<dbReference type="AlphaFoldDB" id="A0A1N6XHZ8"/>
<evidence type="ECO:0000259" key="2">
    <source>
        <dbReference type="Pfam" id="PF13817"/>
    </source>
</evidence>
<dbReference type="InterPro" id="IPR052344">
    <property type="entry name" value="Transposase-related"/>
</dbReference>
<proteinExistence type="predicted"/>
<dbReference type="Proteomes" id="UP000186895">
    <property type="component" value="Unassembled WGS sequence"/>
</dbReference>
<accession>A0A1N6XHZ8</accession>
<sequence length="339" mass="37657">MPAQIIDKGIPTSGLLAQVLIAKYADHLPLYRQEQIFTRAGVALPRSTLAEWIGVCGVQLQPLVDALRDTLLTEAVLHADETPVPMLSPGKKKTHKAYIWAYASTAFSDLNAVIYHFTPGRGGQHARDMLGEWSGKLVCDDYSGYKASFAKGVTEIGCMAHARRKFVELEVSGKSQIAGQAVEQIRQLYEIEREAASLSSEMRHRVRQSRSKPILDGLHQWMQAQRTKVPSGTATAKALDYSLKRWAALTRYLDDGAVPIDNNRVENLIRPWALGRKNWLFAGSLRSGRRAAAIMSLIQSAKLNGHEPYAYLKDILERLPTQKASAIHELLPQHWSPGA</sequence>
<name>A0A1N6XHZ8_9GAMM</name>
<protein>
    <submittedName>
        <fullName evidence="3">IS66 C-terminal element</fullName>
    </submittedName>
</protein>
<dbReference type="PANTHER" id="PTHR33678:SF1">
    <property type="entry name" value="BLL1576 PROTEIN"/>
    <property type="match status" value="1"/>
</dbReference>
<dbReference type="Pfam" id="PF03050">
    <property type="entry name" value="DDE_Tnp_IS66"/>
    <property type="match status" value="1"/>
</dbReference>
<feature type="domain" description="Transposase IS66 central" evidence="1">
    <location>
        <begin position="8"/>
        <end position="289"/>
    </location>
</feature>
<reference evidence="3 4" key="1">
    <citation type="submission" date="2017-01" db="EMBL/GenBank/DDBJ databases">
        <authorList>
            <person name="Mah S.A."/>
            <person name="Swanson W.J."/>
            <person name="Moy G.W."/>
            <person name="Vacquier V.D."/>
        </authorList>
    </citation>
    <scope>NUCLEOTIDE SEQUENCE [LARGE SCALE GENOMIC DNA]</scope>
    <source>
        <strain evidence="3 4">DSM 7027</strain>
    </source>
</reference>
<keyword evidence="4" id="KW-1185">Reference proteome</keyword>
<evidence type="ECO:0000259" key="1">
    <source>
        <dbReference type="Pfam" id="PF03050"/>
    </source>
</evidence>
<evidence type="ECO:0000313" key="4">
    <source>
        <dbReference type="Proteomes" id="UP000186895"/>
    </source>
</evidence>
<dbReference type="InterPro" id="IPR004291">
    <property type="entry name" value="Transposase_IS66_central"/>
</dbReference>
<organism evidence="3 4">
    <name type="scientific">Marinobacterium stanieri</name>
    <dbReference type="NCBI Taxonomy" id="49186"/>
    <lineage>
        <taxon>Bacteria</taxon>
        <taxon>Pseudomonadati</taxon>
        <taxon>Pseudomonadota</taxon>
        <taxon>Gammaproteobacteria</taxon>
        <taxon>Oceanospirillales</taxon>
        <taxon>Oceanospirillaceae</taxon>
        <taxon>Marinobacterium</taxon>
    </lineage>
</organism>
<dbReference type="Pfam" id="PF13817">
    <property type="entry name" value="DDE_Tnp_IS66_C"/>
    <property type="match status" value="1"/>
</dbReference>
<dbReference type="EMBL" id="FTMN01000014">
    <property type="protein sequence ID" value="SIR01978.1"/>
    <property type="molecule type" value="Genomic_DNA"/>
</dbReference>
<evidence type="ECO:0000313" key="3">
    <source>
        <dbReference type="EMBL" id="SIR01978.1"/>
    </source>
</evidence>
<feature type="domain" description="Transposase IS66 C-terminal" evidence="2">
    <location>
        <begin position="296"/>
        <end position="332"/>
    </location>
</feature>
<dbReference type="eggNOG" id="COG4372">
    <property type="taxonomic scope" value="Bacteria"/>
</dbReference>